<keyword evidence="8" id="KW-0472">Membrane</keyword>
<dbReference type="PANTHER" id="PTHR43690:SF33">
    <property type="entry name" value="STROMAL PROCESSING PEPTIDASE, CHLOROPLASTIC"/>
    <property type="match status" value="1"/>
</dbReference>
<feature type="domain" description="Peptidase M16 N-terminal" evidence="9">
    <location>
        <begin position="132"/>
        <end position="259"/>
    </location>
</feature>
<reference evidence="11 12" key="1">
    <citation type="submission" date="2024-03" db="EMBL/GenBank/DDBJ databases">
        <title>The Acrasis kona genome and developmental transcriptomes reveal deep origins of eukaryotic multicellular pathways.</title>
        <authorList>
            <person name="Sheikh S."/>
            <person name="Fu C.-J."/>
            <person name="Brown M.W."/>
            <person name="Baldauf S.L."/>
        </authorList>
    </citation>
    <scope>NUCLEOTIDE SEQUENCE [LARGE SCALE GENOMIC DNA]</scope>
    <source>
        <strain evidence="11 12">ATCC MYA-3509</strain>
    </source>
</reference>
<keyword evidence="6" id="KW-0482">Metalloprotease</keyword>
<accession>A0AAW2YRK6</accession>
<evidence type="ECO:0000259" key="9">
    <source>
        <dbReference type="Pfam" id="PF00675"/>
    </source>
</evidence>
<dbReference type="SUPFAM" id="SSF63411">
    <property type="entry name" value="LuxS/MPP-like metallohydrolase"/>
    <property type="match status" value="1"/>
</dbReference>
<keyword evidence="8" id="KW-1133">Transmembrane helix</keyword>
<name>A0AAW2YRK6_9EUKA</name>
<evidence type="ECO:0000259" key="10">
    <source>
        <dbReference type="Pfam" id="PF05193"/>
    </source>
</evidence>
<evidence type="ECO:0000313" key="12">
    <source>
        <dbReference type="Proteomes" id="UP001431209"/>
    </source>
</evidence>
<evidence type="ECO:0000256" key="2">
    <source>
        <dbReference type="ARBA" id="ARBA00022670"/>
    </source>
</evidence>
<feature type="transmembrane region" description="Helical" evidence="8">
    <location>
        <begin position="59"/>
        <end position="83"/>
    </location>
</feature>
<dbReference type="Proteomes" id="UP001431209">
    <property type="component" value="Unassembled WGS sequence"/>
</dbReference>
<dbReference type="GO" id="GO:0046872">
    <property type="term" value="F:metal ion binding"/>
    <property type="evidence" value="ECO:0007669"/>
    <property type="project" value="UniProtKB-KW"/>
</dbReference>
<evidence type="ECO:0000256" key="6">
    <source>
        <dbReference type="ARBA" id="ARBA00023049"/>
    </source>
</evidence>
<organism evidence="11 12">
    <name type="scientific">Acrasis kona</name>
    <dbReference type="NCBI Taxonomy" id="1008807"/>
    <lineage>
        <taxon>Eukaryota</taxon>
        <taxon>Discoba</taxon>
        <taxon>Heterolobosea</taxon>
        <taxon>Tetramitia</taxon>
        <taxon>Eutetramitia</taxon>
        <taxon>Acrasidae</taxon>
        <taxon>Acrasis</taxon>
    </lineage>
</organism>
<gene>
    <name evidence="11" type="ORF">AKO1_007303</name>
</gene>
<proteinExistence type="inferred from homology"/>
<dbReference type="InterPro" id="IPR011765">
    <property type="entry name" value="Pept_M16_N"/>
</dbReference>
<comment type="caution">
    <text evidence="11">The sequence shown here is derived from an EMBL/GenBank/DDBJ whole genome shotgun (WGS) entry which is preliminary data.</text>
</comment>
<evidence type="ECO:0000256" key="3">
    <source>
        <dbReference type="ARBA" id="ARBA00022723"/>
    </source>
</evidence>
<keyword evidence="12" id="KW-1185">Reference proteome</keyword>
<keyword evidence="4" id="KW-0378">Hydrolase</keyword>
<dbReference type="PROSITE" id="PS00143">
    <property type="entry name" value="INSULINASE"/>
    <property type="match status" value="1"/>
</dbReference>
<dbReference type="InterPro" id="IPR007863">
    <property type="entry name" value="Peptidase_M16_C"/>
</dbReference>
<dbReference type="AlphaFoldDB" id="A0AAW2YRK6"/>
<dbReference type="EMBL" id="JAOPGA020000617">
    <property type="protein sequence ID" value="KAL0480018.1"/>
    <property type="molecule type" value="Genomic_DNA"/>
</dbReference>
<dbReference type="GO" id="GO:0004222">
    <property type="term" value="F:metalloendopeptidase activity"/>
    <property type="evidence" value="ECO:0007669"/>
    <property type="project" value="InterPro"/>
</dbReference>
<evidence type="ECO:0000313" key="11">
    <source>
        <dbReference type="EMBL" id="KAL0480018.1"/>
    </source>
</evidence>
<evidence type="ECO:0000256" key="1">
    <source>
        <dbReference type="ARBA" id="ARBA00007261"/>
    </source>
</evidence>
<feature type="domain" description="Peptidase M16 C-terminal" evidence="10">
    <location>
        <begin position="283"/>
        <end position="338"/>
    </location>
</feature>
<protein>
    <submittedName>
        <fullName evidence="11">PqqL</fullName>
    </submittedName>
</protein>
<dbReference type="Pfam" id="PF05193">
    <property type="entry name" value="Peptidase_M16_C"/>
    <property type="match status" value="1"/>
</dbReference>
<evidence type="ECO:0000256" key="5">
    <source>
        <dbReference type="ARBA" id="ARBA00022833"/>
    </source>
</evidence>
<dbReference type="GO" id="GO:0006508">
    <property type="term" value="P:proteolysis"/>
    <property type="evidence" value="ECO:0007669"/>
    <property type="project" value="UniProtKB-KW"/>
</dbReference>
<keyword evidence="3" id="KW-0479">Metal-binding</keyword>
<dbReference type="Pfam" id="PF00675">
    <property type="entry name" value="Peptidase_M16"/>
    <property type="match status" value="1"/>
</dbReference>
<comment type="similarity">
    <text evidence="1 7">Belongs to the peptidase M16 family.</text>
</comment>
<evidence type="ECO:0000256" key="8">
    <source>
        <dbReference type="SAM" id="Phobius"/>
    </source>
</evidence>
<dbReference type="InterPro" id="IPR011249">
    <property type="entry name" value="Metalloenz_LuxS/M16"/>
</dbReference>
<keyword evidence="5" id="KW-0862">Zinc</keyword>
<dbReference type="InterPro" id="IPR001431">
    <property type="entry name" value="Pept_M16_Zn_BS"/>
</dbReference>
<sequence length="1142" mass="127691">MIRDDDFDDDLENGTALRSNNQRNRDRFGAAPIPDDFNVNNEDDVVLAQQPKVPKKGRLILTCALYLCCLLPLGVVILLAVYISGSLLYSPYTTDYTTVYKSSSNIKTGTLSNGINYVYVKNKVLPGRFSTYLHVSTGSTNEEENEQGISHMVEHMAFDNSVDFPGRGGVWGQIEKNNAGYFNAYTSFRSTVYMLLDVAASTASKSVKDQLTQTLKIIYNQVNGARFKQEYLDIEKGAVLGEDRMRKSTMSNAVLKVLENHGGSTWRIGSRFPIGKDPIIRSWSTNDLTTYYNKWYHPKHMTFYMVGDIDLDLTIVEAELGKIKSDITNEKPVNMDIGKATPEKKLLYIDGVDGVDGIMINTIITKEYQGYPRHTDYYRKQIGDIMFTIVYSFQVLSRLLSSYPDMSIDDLTKRNAACAVVNMYALNSTIYDFAILTPSSPTMGPSEGTYRQDLTMAVQEMKGLADMGPNNVMLIAIAYVLSATYQSTYYVQGHVDSKLIIQLLLSDEDPSHTYHDVEETIEMNDRYLRFGFATHFHDHVQAQAQFVLDSFISTFDDSHASIYPHVIRDDPVSTGILIGKSNTPEGIPTLDQKTLTNIIIKAVKQEQVIPNDGVAGLISPSAGANLLPVMNSINIQSIPKALLPKSDLPTPTLINTRLDLGITTYQLLNGIKINFKNVNVERMESMYPATSQIELVALGGRNSQSPDLQGACDYVNENLISGYTYYSSSNFDDDDLIHRWDSNGATLIPLQCDQDYISMNLQLEYGCITYPEPYQCDLISSNYSNQFQSLRIAMNPNYNYLTNQKVVESFEKNEAIVVEGDLISVVGEKIQNVIHDMVKNTTNAYRPTTVKDLKSLNPLNVQYWVSNHFDPLRSRFELNVIGHVNVNAVLEAAQRWIGTIVNIPELPSRGYDPYSSLHVAHFEKVTLSSSANTSRSCQVRDEPGRAFVGMILPAPTVSNNNWLEHSFVHAGLLNTLMFDVIRSQHGYSYFVSRVPFYTYSVLFPRLSAYALIWGTGDYPSNSVANDTLNTQSSFNLVNGVMSESIPADIFERAKDSYLGSVKAQLQDPVAWLSLMRGMSIAAPASWGKADGEVIRGDLDLVGAVTRMDYQQWKDVYAEAMHSKDRVDGRVVVETVTEAINKC</sequence>
<dbReference type="InterPro" id="IPR050626">
    <property type="entry name" value="Peptidase_M16"/>
</dbReference>
<evidence type="ECO:0000256" key="4">
    <source>
        <dbReference type="ARBA" id="ARBA00022801"/>
    </source>
</evidence>
<keyword evidence="8" id="KW-0812">Transmembrane</keyword>
<dbReference type="Gene3D" id="3.30.830.10">
    <property type="entry name" value="Metalloenzyme, LuxS/M16 peptidase-like"/>
    <property type="match status" value="1"/>
</dbReference>
<keyword evidence="2" id="KW-0645">Protease</keyword>
<evidence type="ECO:0000256" key="7">
    <source>
        <dbReference type="RuleBase" id="RU004447"/>
    </source>
</evidence>
<dbReference type="PANTHER" id="PTHR43690">
    <property type="entry name" value="NARDILYSIN"/>
    <property type="match status" value="1"/>
</dbReference>